<evidence type="ECO:0000256" key="4">
    <source>
        <dbReference type="ARBA" id="ARBA00023139"/>
    </source>
</evidence>
<dbReference type="NCBIfam" id="NF041251">
    <property type="entry name" value="omp10_alpha_prot"/>
    <property type="match status" value="1"/>
</dbReference>
<proteinExistence type="inferred from homology"/>
<protein>
    <recommendedName>
        <fullName evidence="11">Outer membrane lipoprotein</fullName>
    </recommendedName>
</protein>
<evidence type="ECO:0000256" key="2">
    <source>
        <dbReference type="ARBA" id="ARBA00022729"/>
    </source>
</evidence>
<evidence type="ECO:0000256" key="3">
    <source>
        <dbReference type="ARBA" id="ARBA00023136"/>
    </source>
</evidence>
<dbReference type="GO" id="GO:0009279">
    <property type="term" value="C:cell outer membrane"/>
    <property type="evidence" value="ECO:0007669"/>
    <property type="project" value="UniProtKB-SubCell"/>
</dbReference>
<comment type="subcellular location">
    <subcellularLocation>
        <location evidence="1">Cell outer membrane</location>
        <topology evidence="1">Lipid-anchor</topology>
    </subcellularLocation>
</comment>
<dbReference type="AlphaFoldDB" id="A0A3S9B8A4"/>
<evidence type="ECO:0008006" key="11">
    <source>
        <dbReference type="Google" id="ProtNLM"/>
    </source>
</evidence>
<dbReference type="EMBL" id="CP032509">
    <property type="protein sequence ID" value="AZN73196.1"/>
    <property type="molecule type" value="Genomic_DNA"/>
</dbReference>
<feature type="chain" id="PRO_5019161870" description="Outer membrane lipoprotein" evidence="8">
    <location>
        <begin position="25"/>
        <end position="127"/>
    </location>
</feature>
<reference evidence="9 10" key="1">
    <citation type="submission" date="2018-09" db="EMBL/GenBank/DDBJ databases">
        <title>Marinorhizobium profundi gen. nov., sp. nov., isolated from a deep-sea sediment sample from the New Britain Trench and proposal of Marinorhizobiaceae fam. nov. in the order Rhizobiales of the class Alphaproteobacteria.</title>
        <authorList>
            <person name="Cao J."/>
        </authorList>
    </citation>
    <scope>NUCLEOTIDE SEQUENCE [LARGE SCALE GENOMIC DNA]</scope>
    <source>
        <strain evidence="9 10">WS11</strain>
    </source>
</reference>
<accession>A0A3S9B8A4</accession>
<evidence type="ECO:0000256" key="8">
    <source>
        <dbReference type="SAM" id="SignalP"/>
    </source>
</evidence>
<dbReference type="Pfam" id="PF26368">
    <property type="entry name" value="OMP10"/>
    <property type="match status" value="1"/>
</dbReference>
<keyword evidence="10" id="KW-1185">Reference proteome</keyword>
<evidence type="ECO:0000256" key="5">
    <source>
        <dbReference type="ARBA" id="ARBA00023237"/>
    </source>
</evidence>
<name>A0A3S9B8A4_9HYPH</name>
<evidence type="ECO:0000256" key="6">
    <source>
        <dbReference type="ARBA" id="ARBA00023288"/>
    </source>
</evidence>
<keyword evidence="6" id="KW-0449">Lipoprotein</keyword>
<dbReference type="RefSeq" id="WP_126011865.1">
    <property type="nucleotide sequence ID" value="NZ_CP032509.1"/>
</dbReference>
<keyword evidence="3" id="KW-0472">Membrane</keyword>
<evidence type="ECO:0000256" key="1">
    <source>
        <dbReference type="ARBA" id="ARBA00004459"/>
    </source>
</evidence>
<feature type="signal peptide" evidence="8">
    <location>
        <begin position="1"/>
        <end position="24"/>
    </location>
</feature>
<dbReference type="InterPro" id="IPR049857">
    <property type="entry name" value="Omp10-like"/>
</dbReference>
<keyword evidence="2 8" id="KW-0732">Signal</keyword>
<organism evidence="9 10">
    <name type="scientific">Georhizobium profundi</name>
    <dbReference type="NCBI Taxonomy" id="2341112"/>
    <lineage>
        <taxon>Bacteria</taxon>
        <taxon>Pseudomonadati</taxon>
        <taxon>Pseudomonadota</taxon>
        <taxon>Alphaproteobacteria</taxon>
        <taxon>Hyphomicrobiales</taxon>
        <taxon>Rhizobiaceae</taxon>
        <taxon>Georhizobium</taxon>
    </lineage>
</organism>
<gene>
    <name evidence="9" type="ORF">D5400_19575</name>
</gene>
<comment type="similarity">
    <text evidence="7">Belongs to the rhizobiaceae omp10 lipoprotein family.</text>
</comment>
<evidence type="ECO:0000256" key="7">
    <source>
        <dbReference type="ARBA" id="ARBA00044505"/>
    </source>
</evidence>
<evidence type="ECO:0000313" key="10">
    <source>
        <dbReference type="Proteomes" id="UP000268192"/>
    </source>
</evidence>
<keyword evidence="5" id="KW-0998">Cell outer membrane</keyword>
<dbReference type="Proteomes" id="UP000268192">
    <property type="component" value="Chromosome"/>
</dbReference>
<dbReference type="PROSITE" id="PS51257">
    <property type="entry name" value="PROKAR_LIPOPROTEIN"/>
    <property type="match status" value="1"/>
</dbReference>
<keyword evidence="4" id="KW-0564">Palmitate</keyword>
<sequence>MNRLVRISSIAGLAALLAACQAVNYSPAPVLREAPQPRDQLQGTWVDPNGIVSSFNNGRFETRTTDTNSLLADGNYQFRSDRLVEIQLTSRVRGTTSTVNCAIVSPTQLNCTSDAGAQFSLARQAVG</sequence>
<dbReference type="KEGG" id="abaw:D5400_19575"/>
<dbReference type="OrthoDB" id="7889062at2"/>
<evidence type="ECO:0000313" key="9">
    <source>
        <dbReference type="EMBL" id="AZN73196.1"/>
    </source>
</evidence>